<keyword evidence="3" id="KW-1185">Reference proteome</keyword>
<gene>
    <name evidence="1" type="ORF">MAR_014440</name>
    <name evidence="2" type="ORF">MAR_014506</name>
</gene>
<dbReference type="Proteomes" id="UP001164746">
    <property type="component" value="Chromosome 15"/>
</dbReference>
<proteinExistence type="predicted"/>
<organism evidence="1 3">
    <name type="scientific">Mya arenaria</name>
    <name type="common">Soft-shell clam</name>
    <dbReference type="NCBI Taxonomy" id="6604"/>
    <lineage>
        <taxon>Eukaryota</taxon>
        <taxon>Metazoa</taxon>
        <taxon>Spiralia</taxon>
        <taxon>Lophotrochozoa</taxon>
        <taxon>Mollusca</taxon>
        <taxon>Bivalvia</taxon>
        <taxon>Autobranchia</taxon>
        <taxon>Heteroconchia</taxon>
        <taxon>Euheterodonta</taxon>
        <taxon>Imparidentia</taxon>
        <taxon>Neoheterodontei</taxon>
        <taxon>Myida</taxon>
        <taxon>Myoidea</taxon>
        <taxon>Myidae</taxon>
        <taxon>Mya</taxon>
    </lineage>
</organism>
<name>A0ABY7GC14_MYAAR</name>
<evidence type="ECO:0000313" key="3">
    <source>
        <dbReference type="Proteomes" id="UP001164746"/>
    </source>
</evidence>
<protein>
    <submittedName>
        <fullName evidence="1">Uncharacterized protein</fullName>
    </submittedName>
</protein>
<reference evidence="1" key="1">
    <citation type="submission" date="2022-11" db="EMBL/GenBank/DDBJ databases">
        <title>Centuries of genome instability and evolution in soft-shell clam transmissible cancer (bioRxiv).</title>
        <authorList>
            <person name="Hart S.F.M."/>
            <person name="Yonemitsu M.A."/>
            <person name="Giersch R.M."/>
            <person name="Beal B.F."/>
            <person name="Arriagada G."/>
            <person name="Davis B.W."/>
            <person name="Ostrander E.A."/>
            <person name="Goff S.P."/>
            <person name="Metzger M.J."/>
        </authorList>
    </citation>
    <scope>NUCLEOTIDE SEQUENCE</scope>
    <source>
        <strain evidence="1">MELC-2E11</strain>
        <tissue evidence="1">Siphon/mantle</tissue>
    </source>
</reference>
<evidence type="ECO:0000313" key="1">
    <source>
        <dbReference type="EMBL" id="WAR28736.1"/>
    </source>
</evidence>
<dbReference type="EMBL" id="CP111026">
    <property type="protein sequence ID" value="WAR28736.1"/>
    <property type="molecule type" value="Genomic_DNA"/>
</dbReference>
<feature type="non-terminal residue" evidence="1">
    <location>
        <position position="141"/>
    </location>
</feature>
<sequence>MEDFSTENDENLEEYIKNIFKVDFYCPDLTMVKMVHARAMERFRYQFEDMTNATMCSYMKQNMGKDIMQYIVNNYYGYYRKRGIEQDFENVNMDMTAFDEICGRVRMMVDGMLVNFMDIEKLFDGSTPREEVRQKFEPVVG</sequence>
<dbReference type="EMBL" id="CP111026">
    <property type="protein sequence ID" value="WAR28802.1"/>
    <property type="molecule type" value="Genomic_DNA"/>
</dbReference>
<accession>A0ABY7GC14</accession>
<evidence type="ECO:0000313" key="2">
    <source>
        <dbReference type="EMBL" id="WAR28802.1"/>
    </source>
</evidence>